<dbReference type="InterPro" id="IPR032710">
    <property type="entry name" value="NTF2-like_dom_sf"/>
</dbReference>
<keyword evidence="10 13" id="KW-0496">Mitochondrion</keyword>
<dbReference type="EMBL" id="HE612858">
    <property type="protein sequence ID" value="CCE62604.1"/>
    <property type="molecule type" value="Genomic_DNA"/>
</dbReference>
<dbReference type="HOGENOM" id="CLU_020932_2_0_1"/>
<dbReference type="GO" id="GO:0030150">
    <property type="term" value="P:protein import into mitochondrial matrix"/>
    <property type="evidence" value="ECO:0007669"/>
    <property type="project" value="EnsemblFungi"/>
</dbReference>
<dbReference type="GO" id="GO:0001405">
    <property type="term" value="C:PAM complex, Tim23 associated import motor"/>
    <property type="evidence" value="ECO:0007669"/>
    <property type="project" value="EnsemblFungi"/>
</dbReference>
<evidence type="ECO:0000256" key="1">
    <source>
        <dbReference type="ARBA" id="ARBA00004637"/>
    </source>
</evidence>
<evidence type="ECO:0000259" key="14">
    <source>
        <dbReference type="SMART" id="SM00978"/>
    </source>
</evidence>
<dbReference type="RefSeq" id="XP_003685038.1">
    <property type="nucleotide sequence ID" value="XM_003684990.1"/>
</dbReference>
<comment type="subcellular location">
    <subcellularLocation>
        <location evidence="1">Mitochondrion inner membrane</location>
        <topology evidence="1">Peripheral membrane protein</topology>
    </subcellularLocation>
</comment>
<dbReference type="PANTHER" id="PTHR10721">
    <property type="entry name" value="MITOCHONDRIAL IMPORT INNER MEMBRANE TRANSLOCASE SUBUNIT TIM44"/>
    <property type="match status" value="1"/>
</dbReference>
<evidence type="ECO:0000256" key="3">
    <source>
        <dbReference type="ARBA" id="ARBA00022448"/>
    </source>
</evidence>
<dbReference type="GeneID" id="11533488"/>
<dbReference type="GO" id="GO:0005524">
    <property type="term" value="F:ATP binding"/>
    <property type="evidence" value="ECO:0007669"/>
    <property type="project" value="UniProtKB-KW"/>
</dbReference>
<keyword evidence="7 13" id="KW-0653">Protein transport</keyword>
<evidence type="ECO:0000256" key="7">
    <source>
        <dbReference type="ARBA" id="ARBA00022927"/>
    </source>
</evidence>
<dbReference type="InterPro" id="IPR017303">
    <property type="entry name" value="Tim44"/>
</dbReference>
<dbReference type="GO" id="GO:0051087">
    <property type="term" value="F:protein-folding chaperone binding"/>
    <property type="evidence" value="ECO:0007669"/>
    <property type="project" value="EnsemblFungi"/>
</dbReference>
<evidence type="ECO:0000313" key="15">
    <source>
        <dbReference type="EMBL" id="CCE62604.1"/>
    </source>
</evidence>
<dbReference type="STRING" id="1071381.G8BQU2"/>
<proteinExistence type="inferred from homology"/>
<dbReference type="GO" id="GO:0030674">
    <property type="term" value="F:protein-macromolecule adaptor activity"/>
    <property type="evidence" value="ECO:0007669"/>
    <property type="project" value="EnsemblFungi"/>
</dbReference>
<evidence type="ECO:0000256" key="2">
    <source>
        <dbReference type="ARBA" id="ARBA00009597"/>
    </source>
</evidence>
<reference evidence="15 16" key="1">
    <citation type="journal article" date="2011" name="Proc. Natl. Acad. Sci. U.S.A.">
        <title>Evolutionary erosion of yeast sex chromosomes by mating-type switching accidents.</title>
        <authorList>
            <person name="Gordon J.L."/>
            <person name="Armisen D."/>
            <person name="Proux-Wera E."/>
            <person name="Oheigeartaigh S.S."/>
            <person name="Byrne K.P."/>
            <person name="Wolfe K.H."/>
        </authorList>
    </citation>
    <scope>NUCLEOTIDE SEQUENCE [LARGE SCALE GENOMIC DNA]</scope>
    <source>
        <strain evidence="16">ATCC 24235 / CBS 4417 / NBRC 1672 / NRRL Y-8282 / UCD 70-5</strain>
    </source>
</reference>
<dbReference type="OrthoDB" id="10265990at2759"/>
<evidence type="ECO:0000256" key="11">
    <source>
        <dbReference type="ARBA" id="ARBA00023136"/>
    </source>
</evidence>
<feature type="domain" description="Tim44-like" evidence="14">
    <location>
        <begin position="255"/>
        <end position="409"/>
    </location>
</feature>
<dbReference type="SMART" id="SM00978">
    <property type="entry name" value="Tim44"/>
    <property type="match status" value="1"/>
</dbReference>
<dbReference type="KEGG" id="tpf:TPHA_0C04530"/>
<keyword evidence="8" id="KW-0809">Transit peptide</keyword>
<dbReference type="AlphaFoldDB" id="G8BQU2"/>
<dbReference type="FunFam" id="3.10.450.240:FF:000002">
    <property type="entry name" value="Mitochondrial import inner membrane translocase subunit TIM44"/>
    <property type="match status" value="1"/>
</dbReference>
<keyword evidence="11 13" id="KW-0472">Membrane</keyword>
<accession>G8BQU2</accession>
<evidence type="ECO:0000256" key="13">
    <source>
        <dbReference type="PIRNR" id="PIRNR037871"/>
    </source>
</evidence>
<sequence>MSRSILTKRTNLLLGHNVAYFSTSTVLRNGGGKTPIQIFRETFKKEWEKSQELQDNIKTLQDASGRLGQSEAYKKAKEAYVKAQQSSTIVSKTLKKTGETVEDLAKKTWDSEIGKSTRKVVSQGAKKIDESFEPVRQTQVYKEVSEVIDDGESSRYGGFISKEQRRKKREADLASGKRVRATKSNEEAGTAIVATNVESKESFGKKIDDFKEKTVVGKTMKSFKVRVWDENENPLIVVLRTISNKISGFFAETESSRVYSQFKLMDPTFSNAAFTKHLRDYIIPEVLEAYVKGDEVVLKKWFSEAPFNVYAAQQKELRKQQLFTDGRILDIRGVDIVSAKLLAPQDIPVLVVGCRAQELHLYRKVKTGELGAGDESNIMMSSYAMVFTRDPDNIDDDETEGWKILEFVRGGSRQFT</sequence>
<keyword evidence="4" id="KW-0547">Nucleotide-binding</keyword>
<dbReference type="InterPro" id="IPR007379">
    <property type="entry name" value="Tim44-like_dom"/>
</dbReference>
<evidence type="ECO:0000256" key="10">
    <source>
        <dbReference type="ARBA" id="ARBA00023128"/>
    </source>
</evidence>
<dbReference type="InterPro" id="IPR039544">
    <property type="entry name" value="Tim44-like"/>
</dbReference>
<dbReference type="eggNOG" id="KOG2580">
    <property type="taxonomic scope" value="Eukaryota"/>
</dbReference>
<evidence type="ECO:0000256" key="4">
    <source>
        <dbReference type="ARBA" id="ARBA00022741"/>
    </source>
</evidence>
<gene>
    <name evidence="15" type="primary">TPHA0C04530</name>
    <name evidence="15" type="ordered locus">TPHA_0C04530</name>
</gene>
<evidence type="ECO:0000256" key="9">
    <source>
        <dbReference type="ARBA" id="ARBA00023010"/>
    </source>
</evidence>
<dbReference type="OMA" id="NFQMEPF"/>
<evidence type="ECO:0000256" key="5">
    <source>
        <dbReference type="ARBA" id="ARBA00022792"/>
    </source>
</evidence>
<evidence type="ECO:0000256" key="6">
    <source>
        <dbReference type="ARBA" id="ARBA00022840"/>
    </source>
</evidence>
<dbReference type="PIRSF" id="PIRSF037871">
    <property type="entry name" value="TIM44"/>
    <property type="match status" value="1"/>
</dbReference>
<comment type="similarity">
    <text evidence="2 13">Belongs to the Tim44 family.</text>
</comment>
<evidence type="ECO:0000256" key="8">
    <source>
        <dbReference type="ARBA" id="ARBA00022946"/>
    </source>
</evidence>
<dbReference type="SUPFAM" id="SSF54427">
    <property type="entry name" value="NTF2-like"/>
    <property type="match status" value="1"/>
</dbReference>
<dbReference type="Gene3D" id="3.10.450.240">
    <property type="match status" value="1"/>
</dbReference>
<dbReference type="Pfam" id="PF04280">
    <property type="entry name" value="Tim44"/>
    <property type="match status" value="1"/>
</dbReference>
<keyword evidence="6" id="KW-0067">ATP-binding</keyword>
<organism evidence="15 16">
    <name type="scientific">Tetrapisispora phaffii (strain ATCC 24235 / CBS 4417 / NBRC 1672 / NRRL Y-8282 / UCD 70-5)</name>
    <name type="common">Yeast</name>
    <name type="synonym">Fabospora phaffii</name>
    <dbReference type="NCBI Taxonomy" id="1071381"/>
    <lineage>
        <taxon>Eukaryota</taxon>
        <taxon>Fungi</taxon>
        <taxon>Dikarya</taxon>
        <taxon>Ascomycota</taxon>
        <taxon>Saccharomycotina</taxon>
        <taxon>Saccharomycetes</taxon>
        <taxon>Saccharomycetales</taxon>
        <taxon>Saccharomycetaceae</taxon>
        <taxon>Tetrapisispora</taxon>
    </lineage>
</organism>
<evidence type="ECO:0000256" key="12">
    <source>
        <dbReference type="ARBA" id="ARBA00074309"/>
    </source>
</evidence>
<keyword evidence="16" id="KW-1185">Reference proteome</keyword>
<keyword evidence="5 13" id="KW-0999">Mitochondrion inner membrane</keyword>
<keyword evidence="9 13" id="KW-0811">Translocation</keyword>
<dbReference type="PANTHER" id="PTHR10721:SF1">
    <property type="entry name" value="MITOCHONDRIAL IMPORT INNER MEMBRANE TRANSLOCASE SUBUNIT TIM44"/>
    <property type="match status" value="1"/>
</dbReference>
<keyword evidence="3 13" id="KW-0813">Transport</keyword>
<protein>
    <recommendedName>
        <fullName evidence="12 13">Mitochondrial import inner membrane translocase subunit TIM44</fullName>
    </recommendedName>
</protein>
<dbReference type="GO" id="GO:0031314">
    <property type="term" value="C:extrinsic component of mitochondrial inner membrane"/>
    <property type="evidence" value="ECO:0007669"/>
    <property type="project" value="EnsemblFungi"/>
</dbReference>
<comment type="function">
    <text evidence="13">Essential component of the PAM complex, a complex required for the translocation of transit peptide-containing proteins from the inner membrane into the mitochondrial matrix in an ATP-dependent manner.</text>
</comment>
<evidence type="ECO:0000313" key="16">
    <source>
        <dbReference type="Proteomes" id="UP000005666"/>
    </source>
</evidence>
<name>G8BQU2_TETPH</name>
<dbReference type="Proteomes" id="UP000005666">
    <property type="component" value="Chromosome 3"/>
</dbReference>